<proteinExistence type="predicted"/>
<sequence>MNYTTFRYLLVLFSMVLACDVHASSSVSLDNLGKLSLTYTPINAVSAMEKPASTGIVKVLPGSPLRIISPMDPQKIEYLVAHGQNVKQNQRIAMLSGSEVHHFRDNLAAKTALLEITKSRFDKNRELASVNAISQDKWLNIAQQYYDAQLTWGHLNHFAEMFEPHSDEDMGYLLAPSKGIFMLPEQAPTDIETQATETQLGAIVNPNSIRLTTLVKESEKEFVEAMYTDSCSVEIEKIEKISHRFFVRVWSAPLPEGCALQLGAQVNVRVKLSVSAHSVPAASVFYLHGQASIFVRHDDTLKAVPITLIGNTDNDSAVFTAPNLANNDEVLTSSISAVQGILLGLGGIE</sequence>
<dbReference type="GO" id="GO:0030313">
    <property type="term" value="C:cell envelope"/>
    <property type="evidence" value="ECO:0007669"/>
    <property type="project" value="TreeGrafter"/>
</dbReference>
<dbReference type="GO" id="GO:0015679">
    <property type="term" value="P:plasma membrane copper ion transport"/>
    <property type="evidence" value="ECO:0007669"/>
    <property type="project" value="TreeGrafter"/>
</dbReference>
<evidence type="ECO:0000256" key="2">
    <source>
        <dbReference type="SAM" id="SignalP"/>
    </source>
</evidence>
<dbReference type="InterPro" id="IPR051909">
    <property type="entry name" value="MFP_Cation_Efflux"/>
</dbReference>
<dbReference type="RefSeq" id="WP_163112021.1">
    <property type="nucleotide sequence ID" value="NZ_JAAAWP010000006.1"/>
</dbReference>
<gene>
    <name evidence="3" type="ORF">GTW09_11620</name>
</gene>
<dbReference type="PANTHER" id="PTHR30097">
    <property type="entry name" value="CATION EFFLUX SYSTEM PROTEIN CUSB"/>
    <property type="match status" value="1"/>
</dbReference>
<organism evidence="3 4">
    <name type="scientific">Alteromonas hispanica</name>
    <dbReference type="NCBI Taxonomy" id="315421"/>
    <lineage>
        <taxon>Bacteria</taxon>
        <taxon>Pseudomonadati</taxon>
        <taxon>Pseudomonadota</taxon>
        <taxon>Gammaproteobacteria</taxon>
        <taxon>Alteromonadales</taxon>
        <taxon>Alteromonadaceae</taxon>
        <taxon>Alteromonas/Salinimonas group</taxon>
        <taxon>Alteromonas</taxon>
    </lineage>
</organism>
<dbReference type="PROSITE" id="PS51257">
    <property type="entry name" value="PROKAR_LIPOPROTEIN"/>
    <property type="match status" value="1"/>
</dbReference>
<evidence type="ECO:0000313" key="3">
    <source>
        <dbReference type="EMBL" id="NDW22173.1"/>
    </source>
</evidence>
<protein>
    <recommendedName>
        <fullName evidence="5">HlyD family efflux transporter periplasmic adaptor subunit</fullName>
    </recommendedName>
</protein>
<feature type="chain" id="PRO_5026982590" description="HlyD family efflux transporter periplasmic adaptor subunit" evidence="2">
    <location>
        <begin position="24"/>
        <end position="349"/>
    </location>
</feature>
<reference evidence="3 4" key="1">
    <citation type="submission" date="2020-01" db="EMBL/GenBank/DDBJ databases">
        <title>Genomes of bacteria type strains.</title>
        <authorList>
            <person name="Chen J."/>
            <person name="Zhu S."/>
            <person name="Yang J."/>
        </authorList>
    </citation>
    <scope>NUCLEOTIDE SEQUENCE [LARGE SCALE GENOMIC DNA]</scope>
    <source>
        <strain evidence="3 4">LMG 22958</strain>
    </source>
</reference>
<dbReference type="GO" id="GO:0060003">
    <property type="term" value="P:copper ion export"/>
    <property type="evidence" value="ECO:0007669"/>
    <property type="project" value="TreeGrafter"/>
</dbReference>
<evidence type="ECO:0000256" key="1">
    <source>
        <dbReference type="ARBA" id="ARBA00022448"/>
    </source>
</evidence>
<comment type="caution">
    <text evidence="3">The sequence shown here is derived from an EMBL/GenBank/DDBJ whole genome shotgun (WGS) entry which is preliminary data.</text>
</comment>
<name>A0A6L9MW86_9ALTE</name>
<keyword evidence="1" id="KW-0813">Transport</keyword>
<evidence type="ECO:0008006" key="5">
    <source>
        <dbReference type="Google" id="ProtNLM"/>
    </source>
</evidence>
<evidence type="ECO:0000313" key="4">
    <source>
        <dbReference type="Proteomes" id="UP000478837"/>
    </source>
</evidence>
<dbReference type="AlphaFoldDB" id="A0A6L9MW86"/>
<accession>A0A6L9MW86</accession>
<feature type="signal peptide" evidence="2">
    <location>
        <begin position="1"/>
        <end position="23"/>
    </location>
</feature>
<keyword evidence="2" id="KW-0732">Signal</keyword>
<keyword evidence="4" id="KW-1185">Reference proteome</keyword>
<dbReference type="Proteomes" id="UP000478837">
    <property type="component" value="Unassembled WGS sequence"/>
</dbReference>
<dbReference type="PANTHER" id="PTHR30097:SF4">
    <property type="entry name" value="SLR6042 PROTEIN"/>
    <property type="match status" value="1"/>
</dbReference>
<dbReference type="EMBL" id="JAAAWP010000006">
    <property type="protein sequence ID" value="NDW22173.1"/>
    <property type="molecule type" value="Genomic_DNA"/>
</dbReference>